<reference evidence="1 2" key="1">
    <citation type="journal article" date="2018" name="Mol. Ecol.">
        <title>The obligate alkalophilic soda-lake fungus Sodiomyces alkalinus has shifted to a protein diet.</title>
        <authorList>
            <person name="Grum-Grzhimaylo A.A."/>
            <person name="Falkoski D.L."/>
            <person name="van den Heuvel J."/>
            <person name="Valero-Jimenez C.A."/>
            <person name="Min B."/>
            <person name="Choi I.G."/>
            <person name="Lipzen A."/>
            <person name="Daum C.G."/>
            <person name="Aanen D.K."/>
            <person name="Tsang A."/>
            <person name="Henrissat B."/>
            <person name="Bilanenko E.N."/>
            <person name="de Vries R.P."/>
            <person name="van Kan J.A.L."/>
            <person name="Grigoriev I.V."/>
            <person name="Debets A.J.M."/>
        </authorList>
    </citation>
    <scope>NUCLEOTIDE SEQUENCE [LARGE SCALE GENOMIC DNA]</scope>
    <source>
        <strain evidence="1 2">F11</strain>
    </source>
</reference>
<dbReference type="AlphaFoldDB" id="A0A3N2PMY8"/>
<name>A0A3N2PMY8_SODAK</name>
<dbReference type="EMBL" id="ML119060">
    <property type="protein sequence ID" value="ROT35891.1"/>
    <property type="molecule type" value="Genomic_DNA"/>
</dbReference>
<sequence length="105" mass="11646">MSFLSRSGTRFPPSCVPYTLLLLNSLLSLTSALQRKLFSGLSLLHFFSLASYFSVPPDSCLPRHRSGKEAYHLHLLFFSLLQLYLSCGNGLASTLENPEHALSRG</sequence>
<evidence type="ECO:0000313" key="1">
    <source>
        <dbReference type="EMBL" id="ROT35891.1"/>
    </source>
</evidence>
<keyword evidence="2" id="KW-1185">Reference proteome</keyword>
<dbReference type="Proteomes" id="UP000272025">
    <property type="component" value="Unassembled WGS sequence"/>
</dbReference>
<accession>A0A3N2PMY8</accession>
<dbReference type="RefSeq" id="XP_028463697.1">
    <property type="nucleotide sequence ID" value="XM_028615457.1"/>
</dbReference>
<proteinExistence type="predicted"/>
<evidence type="ECO:0000313" key="2">
    <source>
        <dbReference type="Proteomes" id="UP000272025"/>
    </source>
</evidence>
<protein>
    <submittedName>
        <fullName evidence="1">Uncharacterized protein</fullName>
    </submittedName>
</protein>
<gene>
    <name evidence="1" type="ORF">SODALDRAFT_53473</name>
</gene>
<organism evidence="1 2">
    <name type="scientific">Sodiomyces alkalinus (strain CBS 110278 / VKM F-3762 / F11)</name>
    <name type="common">Alkaliphilic filamentous fungus</name>
    <dbReference type="NCBI Taxonomy" id="1314773"/>
    <lineage>
        <taxon>Eukaryota</taxon>
        <taxon>Fungi</taxon>
        <taxon>Dikarya</taxon>
        <taxon>Ascomycota</taxon>
        <taxon>Pezizomycotina</taxon>
        <taxon>Sordariomycetes</taxon>
        <taxon>Hypocreomycetidae</taxon>
        <taxon>Glomerellales</taxon>
        <taxon>Plectosphaerellaceae</taxon>
        <taxon>Sodiomyces</taxon>
    </lineage>
</organism>
<dbReference type="GeneID" id="39583934"/>